<accession>A0A3N1CUS4</accession>
<protein>
    <submittedName>
        <fullName evidence="2">Helix-turn-helix protein</fullName>
    </submittedName>
</protein>
<feature type="domain" description="HTH cro/C1-type" evidence="1">
    <location>
        <begin position="63"/>
        <end position="119"/>
    </location>
</feature>
<dbReference type="SUPFAM" id="SSF47413">
    <property type="entry name" value="lambda repressor-like DNA-binding domains"/>
    <property type="match status" value="1"/>
</dbReference>
<dbReference type="InterPro" id="IPR010982">
    <property type="entry name" value="Lambda_DNA-bd_dom_sf"/>
</dbReference>
<evidence type="ECO:0000313" key="2">
    <source>
        <dbReference type="EMBL" id="ROO84448.1"/>
    </source>
</evidence>
<proteinExistence type="predicted"/>
<evidence type="ECO:0000259" key="1">
    <source>
        <dbReference type="PROSITE" id="PS50943"/>
    </source>
</evidence>
<dbReference type="CDD" id="cd00093">
    <property type="entry name" value="HTH_XRE"/>
    <property type="match status" value="1"/>
</dbReference>
<dbReference type="EMBL" id="RJKE01000001">
    <property type="protein sequence ID" value="ROO84448.1"/>
    <property type="molecule type" value="Genomic_DNA"/>
</dbReference>
<dbReference type="AlphaFoldDB" id="A0A3N1CUS4"/>
<dbReference type="Pfam" id="PF13560">
    <property type="entry name" value="HTH_31"/>
    <property type="match status" value="1"/>
</dbReference>
<evidence type="ECO:0000313" key="3">
    <source>
        <dbReference type="Proteomes" id="UP000272400"/>
    </source>
</evidence>
<dbReference type="SMART" id="SM00530">
    <property type="entry name" value="HTH_XRE"/>
    <property type="match status" value="1"/>
</dbReference>
<comment type="caution">
    <text evidence="2">The sequence shown here is derived from an EMBL/GenBank/DDBJ whole genome shotgun (WGS) entry which is preliminary data.</text>
</comment>
<sequence>MSQTAKERLCPACRRTRVSRYNPDPLCAPCLSEARARGHAPGWLWDSELLREALARADMAAVVAVIRSACEMSQLEFGQLLGWSQSVVTKVERGERRTAYDIAEILRIADALGMPRHALIPLVLGADHRNGGQDEDDARRFWESDENVDRRHFGQTALGTALAATLPPPARVDHGHLRYLHACLNRLRSADAAAGGRGVLREAIATYRRARAMLDDSDYTEQTGRELLAVTADLAIVAGWLAYDSGDQHLARTLYEQADHLAASSGVVPIQVHAAVNLAQQATHLAAATGKRGYAREALRFSDRAAAVARYEASSSLHALISLRQALAHARLGDRLAFDEHTGHARRALDHDHGDQLPWTRFITQSEITGYQAMGAEALDEPGRSVTLYLDVLADKNRSPRDLTVYRAYLAGALCTVGDLDTAVSQGLQALGDLGASLGSARVLRTLAPVRNASPDEEFRTRFDAAARDFPALTA</sequence>
<organism evidence="2 3">
    <name type="scientific">Actinocorallia herbida</name>
    <dbReference type="NCBI Taxonomy" id="58109"/>
    <lineage>
        <taxon>Bacteria</taxon>
        <taxon>Bacillati</taxon>
        <taxon>Actinomycetota</taxon>
        <taxon>Actinomycetes</taxon>
        <taxon>Streptosporangiales</taxon>
        <taxon>Thermomonosporaceae</taxon>
        <taxon>Actinocorallia</taxon>
    </lineage>
</organism>
<dbReference type="PROSITE" id="PS50943">
    <property type="entry name" value="HTH_CROC1"/>
    <property type="match status" value="1"/>
</dbReference>
<reference evidence="2 3" key="1">
    <citation type="submission" date="2018-11" db="EMBL/GenBank/DDBJ databases">
        <title>Sequencing the genomes of 1000 actinobacteria strains.</title>
        <authorList>
            <person name="Klenk H.-P."/>
        </authorList>
    </citation>
    <scope>NUCLEOTIDE SEQUENCE [LARGE SCALE GENOMIC DNA]</scope>
    <source>
        <strain evidence="2 3">DSM 44254</strain>
    </source>
</reference>
<name>A0A3N1CUS4_9ACTN</name>
<dbReference type="Proteomes" id="UP000272400">
    <property type="component" value="Unassembled WGS sequence"/>
</dbReference>
<keyword evidence="3" id="KW-1185">Reference proteome</keyword>
<dbReference type="GO" id="GO:0003677">
    <property type="term" value="F:DNA binding"/>
    <property type="evidence" value="ECO:0007669"/>
    <property type="project" value="InterPro"/>
</dbReference>
<dbReference type="InterPro" id="IPR001387">
    <property type="entry name" value="Cro/C1-type_HTH"/>
</dbReference>
<dbReference type="Gene3D" id="1.10.260.40">
    <property type="entry name" value="lambda repressor-like DNA-binding domains"/>
    <property type="match status" value="1"/>
</dbReference>
<gene>
    <name evidence="2" type="ORF">EDD29_1972</name>
</gene>